<dbReference type="InterPro" id="IPR052655">
    <property type="entry name" value="AKNA_Centrosome-Trans_reg"/>
</dbReference>
<feature type="region of interest" description="Disordered" evidence="1">
    <location>
        <begin position="191"/>
        <end position="237"/>
    </location>
</feature>
<organism evidence="2 3">
    <name type="scientific">Electrophorus voltai</name>
    <dbReference type="NCBI Taxonomy" id="2609070"/>
    <lineage>
        <taxon>Eukaryota</taxon>
        <taxon>Metazoa</taxon>
        <taxon>Chordata</taxon>
        <taxon>Craniata</taxon>
        <taxon>Vertebrata</taxon>
        <taxon>Euteleostomi</taxon>
        <taxon>Actinopterygii</taxon>
        <taxon>Neopterygii</taxon>
        <taxon>Teleostei</taxon>
        <taxon>Ostariophysi</taxon>
        <taxon>Gymnotiformes</taxon>
        <taxon>Gymnotoidei</taxon>
        <taxon>Gymnotidae</taxon>
        <taxon>Electrophorus</taxon>
    </lineage>
</organism>
<dbReference type="Proteomes" id="UP001239994">
    <property type="component" value="Unassembled WGS sequence"/>
</dbReference>
<evidence type="ECO:0000313" key="3">
    <source>
        <dbReference type="Proteomes" id="UP001239994"/>
    </source>
</evidence>
<evidence type="ECO:0000313" key="2">
    <source>
        <dbReference type="EMBL" id="KAK1790980.1"/>
    </source>
</evidence>
<name>A0AAD9DQ16_9TELE</name>
<feature type="compositionally biased region" description="Polar residues" evidence="1">
    <location>
        <begin position="46"/>
        <end position="55"/>
    </location>
</feature>
<accession>A0AAD9DQ16</accession>
<feature type="compositionally biased region" description="Acidic residues" evidence="1">
    <location>
        <begin position="21"/>
        <end position="30"/>
    </location>
</feature>
<sequence length="451" mass="49200">MKASGPDPAAEKPQWQHLEDDTSDEDQEELPYDREPHSYDMHHGVSLTNVLQTVDNHSRDGGISHGDDPSPTAGPEAGPRFLLRYFSQEELLNCDRLIEDETLPEVSLLESVDETVLSRDADSPRTSPGDLGAKPQANLAFISASETSVSMEAAPLRNSNTADLLILSGSRGRPDCQDLSSSSCAVNAVSSKAAEDEEGDEEEGAVQSCIGSTPDLGKTRAQSTRTPSSGEVKYGQGQVHYPRPDFSKVESKVKIPKVKGPAKPGVDKTQMTRGIEGKSPAFCTADTISRVLEDTVWSCAVRDEEKLSRLDKHLQVCSESQLSAGRRETAETLDITHHEGQSSASPPSRQSSAAGLNEQGSGEVWRAELTSQTEGQSLTTELSDIINQFMEKVTQSVQMVVFGVLSEVFKSMVEAQDQLERTYMSKKEEHQALEMQSYMGLYKNMGQFDPD</sequence>
<dbReference type="PANTHER" id="PTHR21510:SF16">
    <property type="entry name" value="PROTEIN AKNAD1"/>
    <property type="match status" value="1"/>
</dbReference>
<evidence type="ECO:0000256" key="1">
    <source>
        <dbReference type="SAM" id="MobiDB-lite"/>
    </source>
</evidence>
<dbReference type="AlphaFoldDB" id="A0AAD9DQ16"/>
<feature type="region of interest" description="Disordered" evidence="1">
    <location>
        <begin position="1"/>
        <end position="78"/>
    </location>
</feature>
<protein>
    <submittedName>
        <fullName evidence="2">Uncharacterized protein</fullName>
    </submittedName>
</protein>
<feature type="compositionally biased region" description="Basic and acidic residues" evidence="1">
    <location>
        <begin position="56"/>
        <end position="68"/>
    </location>
</feature>
<feature type="compositionally biased region" description="Basic and acidic residues" evidence="1">
    <location>
        <begin position="31"/>
        <end position="43"/>
    </location>
</feature>
<feature type="non-terminal residue" evidence="2">
    <location>
        <position position="1"/>
    </location>
</feature>
<feature type="compositionally biased region" description="Acidic residues" evidence="1">
    <location>
        <begin position="195"/>
        <end position="204"/>
    </location>
</feature>
<comment type="caution">
    <text evidence="2">The sequence shown here is derived from an EMBL/GenBank/DDBJ whole genome shotgun (WGS) entry which is preliminary data.</text>
</comment>
<keyword evidence="3" id="KW-1185">Reference proteome</keyword>
<dbReference type="PANTHER" id="PTHR21510">
    <property type="entry name" value="AKNA DOMAIN-CONTAINING PROTEIN"/>
    <property type="match status" value="1"/>
</dbReference>
<reference evidence="2" key="1">
    <citation type="submission" date="2023-03" db="EMBL/GenBank/DDBJ databases">
        <title>Electrophorus voltai genome.</title>
        <authorList>
            <person name="Bian C."/>
        </authorList>
    </citation>
    <scope>NUCLEOTIDE SEQUENCE</scope>
    <source>
        <strain evidence="2">CB-2022</strain>
        <tissue evidence="2">Muscle</tissue>
    </source>
</reference>
<feature type="region of interest" description="Disordered" evidence="1">
    <location>
        <begin position="337"/>
        <end position="362"/>
    </location>
</feature>
<dbReference type="EMBL" id="JAROKS010000021">
    <property type="protein sequence ID" value="KAK1790980.1"/>
    <property type="molecule type" value="Genomic_DNA"/>
</dbReference>
<gene>
    <name evidence="2" type="ORF">P4O66_014814</name>
</gene>
<proteinExistence type="predicted"/>
<feature type="compositionally biased region" description="Low complexity" evidence="1">
    <location>
        <begin position="341"/>
        <end position="354"/>
    </location>
</feature>
<feature type="compositionally biased region" description="Polar residues" evidence="1">
    <location>
        <begin position="220"/>
        <end position="229"/>
    </location>
</feature>